<evidence type="ECO:0000256" key="12">
    <source>
        <dbReference type="ARBA" id="ARBA00023049"/>
    </source>
</evidence>
<evidence type="ECO:0000256" key="3">
    <source>
        <dbReference type="ARBA" id="ARBA00004496"/>
    </source>
</evidence>
<protein>
    <recommendedName>
        <fullName evidence="5">dipeptidyl-peptidase III</fullName>
        <ecNumber evidence="5">3.4.14.4</ecNumber>
    </recommendedName>
    <alternativeName>
        <fullName evidence="13">Dipeptidyl aminopeptidase III</fullName>
    </alternativeName>
    <alternativeName>
        <fullName evidence="14">Dipeptidyl peptidase III</fullName>
    </alternativeName>
</protein>
<evidence type="ECO:0000256" key="13">
    <source>
        <dbReference type="ARBA" id="ARBA00031288"/>
    </source>
</evidence>
<name>A0A8X6YL72_9ARAC</name>
<dbReference type="OrthoDB" id="4694525at2759"/>
<keyword evidence="7" id="KW-0963">Cytoplasm</keyword>
<evidence type="ECO:0000256" key="4">
    <source>
        <dbReference type="ARBA" id="ARBA00010200"/>
    </source>
</evidence>
<keyword evidence="6" id="KW-0031">Aminopeptidase</keyword>
<dbReference type="GO" id="GO:0008237">
    <property type="term" value="F:metallopeptidase activity"/>
    <property type="evidence" value="ECO:0007669"/>
    <property type="project" value="UniProtKB-KW"/>
</dbReference>
<evidence type="ECO:0000313" key="15">
    <source>
        <dbReference type="EMBL" id="GFY75010.1"/>
    </source>
</evidence>
<dbReference type="EC" id="3.4.14.4" evidence="5"/>
<dbReference type="GO" id="GO:0008239">
    <property type="term" value="F:dipeptidyl-peptidase activity"/>
    <property type="evidence" value="ECO:0007669"/>
    <property type="project" value="UniProtKB-EC"/>
</dbReference>
<proteinExistence type="inferred from homology"/>
<dbReference type="GO" id="GO:0006508">
    <property type="term" value="P:proteolysis"/>
    <property type="evidence" value="ECO:0007669"/>
    <property type="project" value="UniProtKB-KW"/>
</dbReference>
<evidence type="ECO:0000256" key="10">
    <source>
        <dbReference type="ARBA" id="ARBA00022801"/>
    </source>
</evidence>
<dbReference type="FunFam" id="3.30.540.30:FF:000001">
    <property type="entry name" value="Dipeptidyl peptidase 3"/>
    <property type="match status" value="1"/>
</dbReference>
<dbReference type="PANTHER" id="PTHR23422">
    <property type="entry name" value="DIPEPTIDYL PEPTIDASE III-RELATED"/>
    <property type="match status" value="1"/>
</dbReference>
<evidence type="ECO:0000256" key="11">
    <source>
        <dbReference type="ARBA" id="ARBA00022833"/>
    </source>
</evidence>
<evidence type="ECO:0000256" key="9">
    <source>
        <dbReference type="ARBA" id="ARBA00022723"/>
    </source>
</evidence>
<dbReference type="GO" id="GO:0046872">
    <property type="term" value="F:metal ion binding"/>
    <property type="evidence" value="ECO:0007669"/>
    <property type="project" value="UniProtKB-KW"/>
</dbReference>
<comment type="catalytic activity">
    <reaction evidence="1">
        <text>Release of an N-terminal dipeptide from a peptide comprising four or more residues, with broad specificity. Also acts on dipeptidyl 2-naphthylamides.</text>
        <dbReference type="EC" id="3.4.14.4"/>
    </reaction>
</comment>
<comment type="similarity">
    <text evidence="4">Belongs to the peptidase M49 family.</text>
</comment>
<comment type="caution">
    <text evidence="15">The sequence shown here is derived from an EMBL/GenBank/DDBJ whole genome shotgun (WGS) entry which is preliminary data.</text>
</comment>
<reference evidence="15" key="1">
    <citation type="submission" date="2020-08" db="EMBL/GenBank/DDBJ databases">
        <title>Multicomponent nature underlies the extraordinary mechanical properties of spider dragline silk.</title>
        <authorList>
            <person name="Kono N."/>
            <person name="Nakamura H."/>
            <person name="Mori M."/>
            <person name="Yoshida Y."/>
            <person name="Ohtoshi R."/>
            <person name="Malay A.D."/>
            <person name="Moran D.A.P."/>
            <person name="Tomita M."/>
            <person name="Numata K."/>
            <person name="Arakawa K."/>
        </authorList>
    </citation>
    <scope>NUCLEOTIDE SEQUENCE</scope>
</reference>
<comment type="subcellular location">
    <subcellularLocation>
        <location evidence="3">Cytoplasm</location>
    </subcellularLocation>
</comment>
<evidence type="ECO:0000256" key="8">
    <source>
        <dbReference type="ARBA" id="ARBA00022670"/>
    </source>
</evidence>
<comment type="cofactor">
    <cofactor evidence="2">
        <name>Zn(2+)</name>
        <dbReference type="ChEBI" id="CHEBI:29105"/>
    </cofactor>
</comment>
<keyword evidence="8" id="KW-0645">Protease</keyword>
<keyword evidence="16" id="KW-1185">Reference proteome</keyword>
<sequence length="415" mass="47152">MFFPSYLGFIETYKDPAGMRGEFEGFVAVVNRPMSAKFAELAKAAEDFILPWPSGYEKDTFLKPDFTSLDLLTYASSDVPVGINIPNYEDIKQSEGFKNVSFFNVIKTRTRSPPSFLKKEDQDLCLKYGIITLEIQTGLHELLGHGSGKLFYKQKNGKLNFDINQVKHLVTGERITSWYKEGESYNSVFGSLSSAYEECRAECVGLFLCTNIDILRIFGLDGAAFAQAMYVNWIDVTVAGLEALTVYDPKTHSWLQAHGHAAYVILRVLLECKGNFIKIQKVTGEDGSPDLLFTLDRNKIISHGKPCIEKFLEKLQLYKSTADFTAARALFEKYSAVTSEDPYPFLEFRDIILTRKRPRRIVVQANTFIKDGKVLLQNYKASTEGLIQSFIDRYADEEIEGILDELWDKDKIHFL</sequence>
<evidence type="ECO:0000256" key="7">
    <source>
        <dbReference type="ARBA" id="ARBA00022490"/>
    </source>
</evidence>
<dbReference type="GO" id="GO:0005737">
    <property type="term" value="C:cytoplasm"/>
    <property type="evidence" value="ECO:0007669"/>
    <property type="project" value="UniProtKB-SubCell"/>
</dbReference>
<dbReference type="PANTHER" id="PTHR23422:SF11">
    <property type="entry name" value="DIPEPTIDYL PEPTIDASE 3"/>
    <property type="match status" value="1"/>
</dbReference>
<keyword evidence="12" id="KW-0482">Metalloprotease</keyword>
<organism evidence="15 16">
    <name type="scientific">Trichonephila inaurata madagascariensis</name>
    <dbReference type="NCBI Taxonomy" id="2747483"/>
    <lineage>
        <taxon>Eukaryota</taxon>
        <taxon>Metazoa</taxon>
        <taxon>Ecdysozoa</taxon>
        <taxon>Arthropoda</taxon>
        <taxon>Chelicerata</taxon>
        <taxon>Arachnida</taxon>
        <taxon>Araneae</taxon>
        <taxon>Araneomorphae</taxon>
        <taxon>Entelegynae</taxon>
        <taxon>Araneoidea</taxon>
        <taxon>Nephilidae</taxon>
        <taxon>Trichonephila</taxon>
        <taxon>Trichonephila inaurata</taxon>
    </lineage>
</organism>
<evidence type="ECO:0000256" key="14">
    <source>
        <dbReference type="ARBA" id="ARBA00032119"/>
    </source>
</evidence>
<dbReference type="Pfam" id="PF03571">
    <property type="entry name" value="Peptidase_M49"/>
    <property type="match status" value="1"/>
</dbReference>
<dbReference type="Gene3D" id="3.30.540.30">
    <property type="match status" value="2"/>
</dbReference>
<evidence type="ECO:0000256" key="6">
    <source>
        <dbReference type="ARBA" id="ARBA00022438"/>
    </source>
</evidence>
<evidence type="ECO:0000256" key="5">
    <source>
        <dbReference type="ARBA" id="ARBA00012063"/>
    </source>
</evidence>
<dbReference type="EMBL" id="BMAV01021089">
    <property type="protein sequence ID" value="GFY75010.1"/>
    <property type="molecule type" value="Genomic_DNA"/>
</dbReference>
<dbReference type="Proteomes" id="UP000886998">
    <property type="component" value="Unassembled WGS sequence"/>
</dbReference>
<dbReference type="AlphaFoldDB" id="A0A8X6YL72"/>
<dbReference type="InterPro" id="IPR039461">
    <property type="entry name" value="Peptidase_M49"/>
</dbReference>
<evidence type="ECO:0000256" key="2">
    <source>
        <dbReference type="ARBA" id="ARBA00001947"/>
    </source>
</evidence>
<dbReference type="GO" id="GO:0004177">
    <property type="term" value="F:aminopeptidase activity"/>
    <property type="evidence" value="ECO:0007669"/>
    <property type="project" value="UniProtKB-KW"/>
</dbReference>
<keyword evidence="11" id="KW-0862">Zinc</keyword>
<keyword evidence="10" id="KW-0378">Hydrolase</keyword>
<evidence type="ECO:0000256" key="1">
    <source>
        <dbReference type="ARBA" id="ARBA00001336"/>
    </source>
</evidence>
<gene>
    <name evidence="15" type="primary">dpp3</name>
    <name evidence="15" type="ORF">TNIN_189331</name>
</gene>
<keyword evidence="9" id="KW-0479">Metal-binding</keyword>
<evidence type="ECO:0000313" key="16">
    <source>
        <dbReference type="Proteomes" id="UP000886998"/>
    </source>
</evidence>
<accession>A0A8X6YL72</accession>